<dbReference type="EMBL" id="AP026565">
    <property type="protein sequence ID" value="BDP44915.1"/>
    <property type="molecule type" value="Genomic_DNA"/>
</dbReference>
<dbReference type="InterPro" id="IPR046174">
    <property type="entry name" value="DUF6176"/>
</dbReference>
<sequence>METRAYRIKLKPGSLERVRAWAAELTRRREEGLATLRAETVLLGCFFLEQTQDGDYLIAVATAERFEASRTAVEEALEGLDAYQQQFKKDTWASSQRLELLVELNRVHEGDQELGPAR</sequence>
<proteinExistence type="predicted"/>
<dbReference type="RefSeq" id="WP_264778987.1">
    <property type="nucleotide sequence ID" value="NZ_AP026565.1"/>
</dbReference>
<keyword evidence="2" id="KW-1185">Reference proteome</keyword>
<dbReference type="Pfam" id="PF19673">
    <property type="entry name" value="DUF6176"/>
    <property type="match status" value="1"/>
</dbReference>
<gene>
    <name evidence="1" type="ORF">DAETH_48840</name>
</gene>
<protein>
    <submittedName>
        <fullName evidence="1">Uncharacterized protein</fullName>
    </submittedName>
</protein>
<evidence type="ECO:0000313" key="2">
    <source>
        <dbReference type="Proteomes" id="UP001064971"/>
    </source>
</evidence>
<name>A0ABM8AM35_9DEIO</name>
<accession>A0ABM8AM35</accession>
<organism evidence="1 2">
    <name type="scientific">Deinococcus aetherius</name>
    <dbReference type="NCBI Taxonomy" id="200252"/>
    <lineage>
        <taxon>Bacteria</taxon>
        <taxon>Thermotogati</taxon>
        <taxon>Deinococcota</taxon>
        <taxon>Deinococci</taxon>
        <taxon>Deinococcales</taxon>
        <taxon>Deinococcaceae</taxon>
        <taxon>Deinococcus</taxon>
    </lineage>
</organism>
<evidence type="ECO:0000313" key="1">
    <source>
        <dbReference type="EMBL" id="BDP44915.1"/>
    </source>
</evidence>
<dbReference type="Proteomes" id="UP001064971">
    <property type="component" value="Plasmid pDAETH-5"/>
</dbReference>
<geneLocation type="plasmid" evidence="1 2">
    <name>pDAETH-5</name>
</geneLocation>
<reference evidence="1" key="1">
    <citation type="submission" date="2022-07" db="EMBL/GenBank/DDBJ databases">
        <title>Complete Genome Sequence of the Radioresistant Bacterium Deinococcus aetherius ST0316, Isolated from the Air Dust collected in Lower Stratosphere above Japan.</title>
        <authorList>
            <person name="Satoh K."/>
            <person name="Hagiwara K."/>
            <person name="Katsumata K."/>
            <person name="Kubo A."/>
            <person name="Yokobori S."/>
            <person name="Yamagishi A."/>
            <person name="Oono Y."/>
            <person name="Narumi I."/>
        </authorList>
    </citation>
    <scope>NUCLEOTIDE SEQUENCE</scope>
    <source>
        <strain evidence="1">ST0316</strain>
        <plasmid evidence="1">pDAETH-5</plasmid>
    </source>
</reference>
<keyword evidence="1" id="KW-0614">Plasmid</keyword>